<organism evidence="2 3">
    <name type="scientific">Candidatus Thermoflexus japonica</name>
    <dbReference type="NCBI Taxonomy" id="2035417"/>
    <lineage>
        <taxon>Bacteria</taxon>
        <taxon>Bacillati</taxon>
        <taxon>Chloroflexota</taxon>
        <taxon>Thermoflexia</taxon>
        <taxon>Thermoflexales</taxon>
        <taxon>Thermoflexaceae</taxon>
        <taxon>Thermoflexus</taxon>
    </lineage>
</organism>
<dbReference type="SUPFAM" id="SSF52833">
    <property type="entry name" value="Thioredoxin-like"/>
    <property type="match status" value="1"/>
</dbReference>
<name>A0A2H5Y5W7_9CHLR</name>
<dbReference type="Gene3D" id="3.40.30.10">
    <property type="entry name" value="Glutaredoxin"/>
    <property type="match status" value="1"/>
</dbReference>
<dbReference type="AlphaFoldDB" id="A0A2H5Y5W7"/>
<evidence type="ECO:0000259" key="1">
    <source>
        <dbReference type="Pfam" id="PF00578"/>
    </source>
</evidence>
<accession>A0A2H5Y5W7</accession>
<protein>
    <recommendedName>
        <fullName evidence="1">Alkyl hydroperoxide reductase subunit C/ Thiol specific antioxidant domain-containing protein</fullName>
    </recommendedName>
</protein>
<dbReference type="GO" id="GO:0016209">
    <property type="term" value="F:antioxidant activity"/>
    <property type="evidence" value="ECO:0007669"/>
    <property type="project" value="InterPro"/>
</dbReference>
<dbReference type="GO" id="GO:0016491">
    <property type="term" value="F:oxidoreductase activity"/>
    <property type="evidence" value="ECO:0007669"/>
    <property type="project" value="InterPro"/>
</dbReference>
<comment type="caution">
    <text evidence="2">The sequence shown here is derived from an EMBL/GenBank/DDBJ whole genome shotgun (WGS) entry which is preliminary data.</text>
</comment>
<dbReference type="InterPro" id="IPR000866">
    <property type="entry name" value="AhpC/TSA"/>
</dbReference>
<evidence type="ECO:0000313" key="3">
    <source>
        <dbReference type="Proteomes" id="UP000236642"/>
    </source>
</evidence>
<dbReference type="InterPro" id="IPR036249">
    <property type="entry name" value="Thioredoxin-like_sf"/>
</dbReference>
<gene>
    <name evidence="2" type="ORF">HRbin22_01077</name>
</gene>
<evidence type="ECO:0000313" key="2">
    <source>
        <dbReference type="EMBL" id="GBD08835.1"/>
    </source>
</evidence>
<proteinExistence type="predicted"/>
<dbReference type="EMBL" id="BEHY01000019">
    <property type="protein sequence ID" value="GBD08835.1"/>
    <property type="molecule type" value="Genomic_DNA"/>
</dbReference>
<dbReference type="Pfam" id="PF00578">
    <property type="entry name" value="AhpC-TSA"/>
    <property type="match status" value="1"/>
</dbReference>
<reference evidence="3" key="1">
    <citation type="submission" date="2017-09" db="EMBL/GenBank/DDBJ databases">
        <title>Metaegenomics of thermophilic ammonia-oxidizing enrichment culture.</title>
        <authorList>
            <person name="Kato S."/>
            <person name="Suzuki K."/>
        </authorList>
    </citation>
    <scope>NUCLEOTIDE SEQUENCE [LARGE SCALE GENOMIC DNA]</scope>
</reference>
<dbReference type="Proteomes" id="UP000236642">
    <property type="component" value="Unassembled WGS sequence"/>
</dbReference>
<sequence>MDTFSLILALLGLLVLFHSVLLCRILVWLSASTPPVAPPRPIPRVGEQAPIFRLWSFEGKLVESAALTHGPMALLFVSSDCNVCTEFLEATKGLPAPIRRFLVGICEGKEAACRALQSAGASEIRWLHDPEGDLRRQYGFNVLPATAILDRSHRLHAWGWIPLEDLERILEELNEEQE</sequence>
<feature type="domain" description="Alkyl hydroperoxide reductase subunit C/ Thiol specific antioxidant" evidence="1">
    <location>
        <begin position="45"/>
        <end position="154"/>
    </location>
</feature>